<feature type="compositionally biased region" description="Basic and acidic residues" evidence="1">
    <location>
        <begin position="89"/>
        <end position="103"/>
    </location>
</feature>
<accession>A0A804RI04</accession>
<evidence type="ECO:0000313" key="2">
    <source>
        <dbReference type="EnsemblPlants" id="Zm00001eb422390_P001"/>
    </source>
</evidence>
<protein>
    <submittedName>
        <fullName evidence="2">Uncharacterized protein</fullName>
    </submittedName>
</protein>
<reference evidence="3" key="1">
    <citation type="journal article" date="2009" name="Science">
        <title>The B73 maize genome: complexity, diversity, and dynamics.</title>
        <authorList>
            <person name="Schnable P.S."/>
            <person name="Ware D."/>
            <person name="Fulton R.S."/>
            <person name="Stein J.C."/>
            <person name="Wei F."/>
            <person name="Pasternak S."/>
            <person name="Liang C."/>
            <person name="Zhang J."/>
            <person name="Fulton L."/>
            <person name="Graves T.A."/>
            <person name="Minx P."/>
            <person name="Reily A.D."/>
            <person name="Courtney L."/>
            <person name="Kruchowski S.S."/>
            <person name="Tomlinson C."/>
            <person name="Strong C."/>
            <person name="Delehaunty K."/>
            <person name="Fronick C."/>
            <person name="Courtney B."/>
            <person name="Rock S.M."/>
            <person name="Belter E."/>
            <person name="Du F."/>
            <person name="Kim K."/>
            <person name="Abbott R.M."/>
            <person name="Cotton M."/>
            <person name="Levy A."/>
            <person name="Marchetto P."/>
            <person name="Ochoa K."/>
            <person name="Jackson S.M."/>
            <person name="Gillam B."/>
            <person name="Chen W."/>
            <person name="Yan L."/>
            <person name="Higginbotham J."/>
            <person name="Cardenas M."/>
            <person name="Waligorski J."/>
            <person name="Applebaum E."/>
            <person name="Phelps L."/>
            <person name="Falcone J."/>
            <person name="Kanchi K."/>
            <person name="Thane T."/>
            <person name="Scimone A."/>
            <person name="Thane N."/>
            <person name="Henke J."/>
            <person name="Wang T."/>
            <person name="Ruppert J."/>
            <person name="Shah N."/>
            <person name="Rotter K."/>
            <person name="Hodges J."/>
            <person name="Ingenthron E."/>
            <person name="Cordes M."/>
            <person name="Kohlberg S."/>
            <person name="Sgro J."/>
            <person name="Delgado B."/>
            <person name="Mead K."/>
            <person name="Chinwalla A."/>
            <person name="Leonard S."/>
            <person name="Crouse K."/>
            <person name="Collura K."/>
            <person name="Kudrna D."/>
            <person name="Currie J."/>
            <person name="He R."/>
            <person name="Angelova A."/>
            <person name="Rajasekar S."/>
            <person name="Mueller T."/>
            <person name="Lomeli R."/>
            <person name="Scara G."/>
            <person name="Ko A."/>
            <person name="Delaney K."/>
            <person name="Wissotski M."/>
            <person name="Lopez G."/>
            <person name="Campos D."/>
            <person name="Braidotti M."/>
            <person name="Ashley E."/>
            <person name="Golser W."/>
            <person name="Kim H."/>
            <person name="Lee S."/>
            <person name="Lin J."/>
            <person name="Dujmic Z."/>
            <person name="Kim W."/>
            <person name="Talag J."/>
            <person name="Zuccolo A."/>
            <person name="Fan C."/>
            <person name="Sebastian A."/>
            <person name="Kramer M."/>
            <person name="Spiegel L."/>
            <person name="Nascimento L."/>
            <person name="Zutavern T."/>
            <person name="Miller B."/>
            <person name="Ambroise C."/>
            <person name="Muller S."/>
            <person name="Spooner W."/>
            <person name="Narechania A."/>
            <person name="Ren L."/>
            <person name="Wei S."/>
            <person name="Kumari S."/>
            <person name="Faga B."/>
            <person name="Levy M.J."/>
            <person name="McMahan L."/>
            <person name="Van Buren P."/>
            <person name="Vaughn M.W."/>
            <person name="Ying K."/>
            <person name="Yeh C.-T."/>
            <person name="Emrich S.J."/>
            <person name="Jia Y."/>
            <person name="Kalyanaraman A."/>
            <person name="Hsia A.-P."/>
            <person name="Barbazuk W.B."/>
            <person name="Baucom R.S."/>
            <person name="Brutnell T.P."/>
            <person name="Carpita N.C."/>
            <person name="Chaparro C."/>
            <person name="Chia J.-M."/>
            <person name="Deragon J.-M."/>
            <person name="Estill J.C."/>
            <person name="Fu Y."/>
            <person name="Jeddeloh J.A."/>
            <person name="Han Y."/>
            <person name="Lee H."/>
            <person name="Li P."/>
            <person name="Lisch D.R."/>
            <person name="Liu S."/>
            <person name="Liu Z."/>
            <person name="Nagel D.H."/>
            <person name="McCann M.C."/>
            <person name="SanMiguel P."/>
            <person name="Myers A.M."/>
            <person name="Nettleton D."/>
            <person name="Nguyen J."/>
            <person name="Penning B.W."/>
            <person name="Ponnala L."/>
            <person name="Schneider K.L."/>
            <person name="Schwartz D.C."/>
            <person name="Sharma A."/>
            <person name="Soderlund C."/>
            <person name="Springer N.M."/>
            <person name="Sun Q."/>
            <person name="Wang H."/>
            <person name="Waterman M."/>
            <person name="Westerman R."/>
            <person name="Wolfgruber T.K."/>
            <person name="Yang L."/>
            <person name="Yu Y."/>
            <person name="Zhang L."/>
            <person name="Zhou S."/>
            <person name="Zhu Q."/>
            <person name="Bennetzen J.L."/>
            <person name="Dawe R.K."/>
            <person name="Jiang J."/>
            <person name="Jiang N."/>
            <person name="Presting G.G."/>
            <person name="Wessler S.R."/>
            <person name="Aluru S."/>
            <person name="Martienssen R.A."/>
            <person name="Clifton S.W."/>
            <person name="McCombie W.R."/>
            <person name="Wing R.A."/>
            <person name="Wilson R.K."/>
        </authorList>
    </citation>
    <scope>NUCLEOTIDE SEQUENCE [LARGE SCALE GENOMIC DNA]</scope>
    <source>
        <strain evidence="3">cv. B73</strain>
    </source>
</reference>
<feature type="compositionally biased region" description="Basic and acidic residues" evidence="1">
    <location>
        <begin position="29"/>
        <end position="40"/>
    </location>
</feature>
<dbReference type="AlphaFoldDB" id="A0A804RI04"/>
<name>A0A804RI04_MAIZE</name>
<dbReference type="Gramene" id="Zm00001eb422390_T001">
    <property type="protein sequence ID" value="Zm00001eb422390_P001"/>
    <property type="gene ID" value="Zm00001eb422390"/>
</dbReference>
<evidence type="ECO:0000256" key="1">
    <source>
        <dbReference type="SAM" id="MobiDB-lite"/>
    </source>
</evidence>
<evidence type="ECO:0000313" key="3">
    <source>
        <dbReference type="Proteomes" id="UP000007305"/>
    </source>
</evidence>
<reference evidence="2" key="2">
    <citation type="submission" date="2019-07" db="EMBL/GenBank/DDBJ databases">
        <authorList>
            <person name="Seetharam A."/>
            <person name="Woodhouse M."/>
            <person name="Cannon E."/>
        </authorList>
    </citation>
    <scope>NUCLEOTIDE SEQUENCE [LARGE SCALE GENOMIC DNA]</scope>
    <source>
        <strain evidence="2">cv. B73</strain>
    </source>
</reference>
<feature type="region of interest" description="Disordered" evidence="1">
    <location>
        <begin position="1"/>
        <end position="51"/>
    </location>
</feature>
<keyword evidence="3" id="KW-1185">Reference proteome</keyword>
<sequence length="115" mass="12499">MDTTGHGRRKSELGTGGSSAGEQGAPEKVNGELRGRRELEDGAEGAVLGQQWRARRVRSTGSAHHGSFELSELEQRRCPCARHGRSRGGTRDAATEEAKEKQLRAAVKWKTMESA</sequence>
<dbReference type="EnsemblPlants" id="Zm00001eb422390_T001">
    <property type="protein sequence ID" value="Zm00001eb422390_P001"/>
    <property type="gene ID" value="Zm00001eb422390"/>
</dbReference>
<proteinExistence type="predicted"/>
<organism evidence="2 3">
    <name type="scientific">Zea mays</name>
    <name type="common">Maize</name>
    <dbReference type="NCBI Taxonomy" id="4577"/>
    <lineage>
        <taxon>Eukaryota</taxon>
        <taxon>Viridiplantae</taxon>
        <taxon>Streptophyta</taxon>
        <taxon>Embryophyta</taxon>
        <taxon>Tracheophyta</taxon>
        <taxon>Spermatophyta</taxon>
        <taxon>Magnoliopsida</taxon>
        <taxon>Liliopsida</taxon>
        <taxon>Poales</taxon>
        <taxon>Poaceae</taxon>
        <taxon>PACMAD clade</taxon>
        <taxon>Panicoideae</taxon>
        <taxon>Andropogonodae</taxon>
        <taxon>Andropogoneae</taxon>
        <taxon>Tripsacinae</taxon>
        <taxon>Zea</taxon>
    </lineage>
</organism>
<dbReference type="Proteomes" id="UP000007305">
    <property type="component" value="Chromosome 10"/>
</dbReference>
<feature type="region of interest" description="Disordered" evidence="1">
    <location>
        <begin position="81"/>
        <end position="104"/>
    </location>
</feature>
<reference evidence="2" key="3">
    <citation type="submission" date="2021-05" db="UniProtKB">
        <authorList>
            <consortium name="EnsemblPlants"/>
        </authorList>
    </citation>
    <scope>IDENTIFICATION</scope>
    <source>
        <strain evidence="2">cv. B73</strain>
    </source>
</reference>
<dbReference type="InParanoid" id="A0A804RI04"/>